<dbReference type="Gene3D" id="3.90.70.10">
    <property type="entry name" value="Cysteine proteinases"/>
    <property type="match status" value="1"/>
</dbReference>
<proteinExistence type="predicted"/>
<gene>
    <name evidence="2" type="ORF">A3C04_03850</name>
</gene>
<dbReference type="PANTHER" id="PTHR37806">
    <property type="entry name" value="LMO0724 PROTEIN"/>
    <property type="match status" value="1"/>
</dbReference>
<dbReference type="EMBL" id="MHTV01000038">
    <property type="protein sequence ID" value="OHA66000.1"/>
    <property type="molecule type" value="Genomic_DNA"/>
</dbReference>
<dbReference type="Pfam" id="PF13529">
    <property type="entry name" value="Peptidase_C39_2"/>
    <property type="match status" value="1"/>
</dbReference>
<reference evidence="2 3" key="1">
    <citation type="journal article" date="2016" name="Nat. Commun.">
        <title>Thousands of microbial genomes shed light on interconnected biogeochemical processes in an aquifer system.</title>
        <authorList>
            <person name="Anantharaman K."/>
            <person name="Brown C.T."/>
            <person name="Hug L.A."/>
            <person name="Sharon I."/>
            <person name="Castelle C.J."/>
            <person name="Probst A.J."/>
            <person name="Thomas B.C."/>
            <person name="Singh A."/>
            <person name="Wilkins M.J."/>
            <person name="Karaoz U."/>
            <person name="Brodie E.L."/>
            <person name="Williams K.H."/>
            <person name="Hubbard S.S."/>
            <person name="Banfield J.F."/>
        </authorList>
    </citation>
    <scope>NUCLEOTIDE SEQUENCE [LARGE SCALE GENOMIC DNA]</scope>
</reference>
<name>A0A1G2QZJ5_9BACT</name>
<dbReference type="InterPro" id="IPR039564">
    <property type="entry name" value="Peptidase_C39-like"/>
</dbReference>
<organism evidence="2 3">
    <name type="scientific">Candidatus Wildermuthbacteria bacterium RIFCSPHIGHO2_02_FULL_45_25</name>
    <dbReference type="NCBI Taxonomy" id="1802450"/>
    <lineage>
        <taxon>Bacteria</taxon>
        <taxon>Candidatus Wildermuthiibacteriota</taxon>
    </lineage>
</organism>
<evidence type="ECO:0000259" key="1">
    <source>
        <dbReference type="Pfam" id="PF13529"/>
    </source>
</evidence>
<evidence type="ECO:0000313" key="3">
    <source>
        <dbReference type="Proteomes" id="UP000178092"/>
    </source>
</evidence>
<comment type="caution">
    <text evidence="2">The sequence shown here is derived from an EMBL/GenBank/DDBJ whole genome shotgun (WGS) entry which is preliminary data.</text>
</comment>
<feature type="domain" description="Peptidase C39-like" evidence="1">
    <location>
        <begin position="165"/>
        <end position="324"/>
    </location>
</feature>
<evidence type="ECO:0000313" key="2">
    <source>
        <dbReference type="EMBL" id="OHA66000.1"/>
    </source>
</evidence>
<dbReference type="Proteomes" id="UP000178092">
    <property type="component" value="Unassembled WGS sequence"/>
</dbReference>
<accession>A0A1G2QZJ5</accession>
<dbReference type="Gene3D" id="2.60.40.3710">
    <property type="match status" value="1"/>
</dbReference>
<protein>
    <recommendedName>
        <fullName evidence="1">Peptidase C39-like domain-containing protein</fullName>
    </recommendedName>
</protein>
<sequence length="351" mass="38968">MFVGSFLGIPILIASTYLFALPPRVVVVNISSQTQGEEVEVKITFDKPVRRQEIQAAITPFVHGEWKFEDPLFQNHLYRAVVFSPIVKLDPGIEYQVDLGHIKNRVGLTVSNDFSYVFEAHEISSEPRFSPLVAQESKVSATAVNEEKKTGDTRVDKPAVTLLDIPMDWQDSALSCEAASLKMALGEKGIIVSESDIMGRIGYDPTLREGVLWGDPFKRFVGDINGKMCTSGYGVFWEPVAGAAQHWRQAEAFSGWTLENLTRELQKGNPVMVWGALPKGELTDCSWYTAEGTYVKAFKETHVRLAVGFMGSADKPSHIILNDPLSGRLYWSSSEFLANWSVFGKSGVVIR</sequence>
<dbReference type="PANTHER" id="PTHR37806:SF1">
    <property type="entry name" value="PEPTIDASE C39-LIKE DOMAIN-CONTAINING PROTEIN"/>
    <property type="match status" value="1"/>
</dbReference>
<dbReference type="AlphaFoldDB" id="A0A1G2QZJ5"/>